<dbReference type="EMBL" id="SGPL01000510">
    <property type="protein sequence ID" value="THH11507.1"/>
    <property type="molecule type" value="Genomic_DNA"/>
</dbReference>
<feature type="region of interest" description="Disordered" evidence="1">
    <location>
        <begin position="79"/>
        <end position="157"/>
    </location>
</feature>
<reference evidence="2 3" key="1">
    <citation type="submission" date="2019-02" db="EMBL/GenBank/DDBJ databases">
        <title>Genome sequencing of the rare red list fungi Bondarzewia mesenterica.</title>
        <authorList>
            <person name="Buettner E."/>
            <person name="Kellner H."/>
        </authorList>
    </citation>
    <scope>NUCLEOTIDE SEQUENCE [LARGE SCALE GENOMIC DNA]</scope>
    <source>
        <strain evidence="2 3">DSM 108281</strain>
    </source>
</reference>
<organism evidence="2 3">
    <name type="scientific">Bondarzewia mesenterica</name>
    <dbReference type="NCBI Taxonomy" id="1095465"/>
    <lineage>
        <taxon>Eukaryota</taxon>
        <taxon>Fungi</taxon>
        <taxon>Dikarya</taxon>
        <taxon>Basidiomycota</taxon>
        <taxon>Agaricomycotina</taxon>
        <taxon>Agaricomycetes</taxon>
        <taxon>Russulales</taxon>
        <taxon>Bondarzewiaceae</taxon>
        <taxon>Bondarzewia</taxon>
    </lineage>
</organism>
<feature type="region of interest" description="Disordered" evidence="1">
    <location>
        <begin position="312"/>
        <end position="345"/>
    </location>
</feature>
<evidence type="ECO:0000313" key="2">
    <source>
        <dbReference type="EMBL" id="THH11507.1"/>
    </source>
</evidence>
<feature type="region of interest" description="Disordered" evidence="1">
    <location>
        <begin position="27"/>
        <end position="60"/>
    </location>
</feature>
<name>A0A4S4LI96_9AGAM</name>
<feature type="compositionally biased region" description="Polar residues" evidence="1">
    <location>
        <begin position="79"/>
        <end position="93"/>
    </location>
</feature>
<protein>
    <submittedName>
        <fullName evidence="2">Uncharacterized protein</fullName>
    </submittedName>
</protein>
<evidence type="ECO:0000256" key="1">
    <source>
        <dbReference type="SAM" id="MobiDB-lite"/>
    </source>
</evidence>
<sequence length="471" mass="51245">MPSTSTTTSTSAAAAASSVVRSAFRRVSGKYLAPESKKTRKGKGATSASSDKENVPVATPRFTFSGLVKRVGKAGIATSTKGNKSVGIKTSNPAPVIPTPRPLRDAVSNRGPSKPKANVAAPPSGLVRTTVLGKLDGHRRPPVPRQDRTHAASQPRTRIPEPVIKVSAIAITVPAPAHVEEAKPVPIPAPLVEDVPIPAPLVEKISVPAPLVEDAPIPAPLVEEISVPAPLVEDVPVPAPLVEAIHFPLIQDAEPCVKSSIALTVPSLPTYHDIPDDRGLNDLDVDDTDTVEERIARMERWRQMSLIRNGRQQPEAARVSFRTSLSRSPKRGPISSPFLAGLPDDREDLMDVDETDTMEQFAQRVERWKQLRKERDMQARAAKEQSAPTIVVHEPEEPARPTRHPQASNRALLYAPPMHKGRLHPEFEVVFFPNDDLSMFARMYLNKRAKKVQKARQVEKLATRGCVVPGV</sequence>
<dbReference type="AlphaFoldDB" id="A0A4S4LI96"/>
<keyword evidence="3" id="KW-1185">Reference proteome</keyword>
<feature type="compositionally biased region" description="Basic and acidic residues" evidence="1">
    <location>
        <begin position="135"/>
        <end position="150"/>
    </location>
</feature>
<proteinExistence type="predicted"/>
<gene>
    <name evidence="2" type="ORF">EW146_g8021</name>
</gene>
<accession>A0A4S4LI96</accession>
<dbReference type="Proteomes" id="UP000310158">
    <property type="component" value="Unassembled WGS sequence"/>
</dbReference>
<evidence type="ECO:0000313" key="3">
    <source>
        <dbReference type="Proteomes" id="UP000310158"/>
    </source>
</evidence>
<comment type="caution">
    <text evidence="2">The sequence shown here is derived from an EMBL/GenBank/DDBJ whole genome shotgun (WGS) entry which is preliminary data.</text>
</comment>